<dbReference type="Proteomes" id="UP000825935">
    <property type="component" value="Chromosome 36"/>
</dbReference>
<evidence type="ECO:0000313" key="10">
    <source>
        <dbReference type="Proteomes" id="UP000825935"/>
    </source>
</evidence>
<dbReference type="InterPro" id="IPR000996">
    <property type="entry name" value="Clathrin_L-chain"/>
</dbReference>
<keyword evidence="10" id="KW-1185">Reference proteome</keyword>
<dbReference type="GO" id="GO:0006886">
    <property type="term" value="P:intracellular protein transport"/>
    <property type="evidence" value="ECO:0007669"/>
    <property type="project" value="InterPro"/>
</dbReference>
<evidence type="ECO:0000256" key="5">
    <source>
        <dbReference type="ARBA" id="ARBA00023176"/>
    </source>
</evidence>
<comment type="subcellular location">
    <subcellularLocation>
        <location evidence="2 7">Cytoplasmic vesicle membrane</location>
        <topology evidence="2 7">Peripheral membrane protein</topology>
        <orientation evidence="2 7">Cytoplasmic side</orientation>
    </subcellularLocation>
    <subcellularLocation>
        <location evidence="7">Membrane</location>
        <location evidence="7">Coated pit</location>
        <topology evidence="7">Peripheral membrane protein</topology>
        <orientation evidence="7">Cytoplasmic side</orientation>
    </subcellularLocation>
    <text evidence="7">Cytoplasmic face of coated pits and vesicles.</text>
</comment>
<dbReference type="AlphaFoldDB" id="A0A8T2QB85"/>
<comment type="similarity">
    <text evidence="3 7">Belongs to the clathrin light chain family.</text>
</comment>
<dbReference type="GO" id="GO:0005198">
    <property type="term" value="F:structural molecule activity"/>
    <property type="evidence" value="ECO:0007669"/>
    <property type="project" value="InterPro"/>
</dbReference>
<dbReference type="GO" id="GO:0032050">
    <property type="term" value="F:clathrin heavy chain binding"/>
    <property type="evidence" value="ECO:0007669"/>
    <property type="project" value="TreeGrafter"/>
</dbReference>
<accession>A0A8T2QB85</accession>
<feature type="region of interest" description="Disordered" evidence="8">
    <location>
        <begin position="118"/>
        <end position="147"/>
    </location>
</feature>
<comment type="function">
    <text evidence="1 7">Clathrin is the major protein of the polyhedral coat of coated pits and vesicles.</text>
</comment>
<keyword evidence="6 7" id="KW-0968">Cytoplasmic vesicle</keyword>
<protein>
    <recommendedName>
        <fullName evidence="7">Clathrin light chain</fullName>
    </recommendedName>
</protein>
<feature type="region of interest" description="Disordered" evidence="8">
    <location>
        <begin position="268"/>
        <end position="295"/>
    </location>
</feature>
<dbReference type="EMBL" id="CM035441">
    <property type="protein sequence ID" value="KAH7281292.1"/>
    <property type="molecule type" value="Genomic_DNA"/>
</dbReference>
<evidence type="ECO:0000256" key="6">
    <source>
        <dbReference type="ARBA" id="ARBA00023329"/>
    </source>
</evidence>
<evidence type="ECO:0000313" key="9">
    <source>
        <dbReference type="EMBL" id="KAH7281292.1"/>
    </source>
</evidence>
<gene>
    <name evidence="9" type="ORF">KP509_36G039600</name>
</gene>
<evidence type="ECO:0000256" key="4">
    <source>
        <dbReference type="ARBA" id="ARBA00023136"/>
    </source>
</evidence>
<evidence type="ECO:0000256" key="3">
    <source>
        <dbReference type="ARBA" id="ARBA00005263"/>
    </source>
</evidence>
<evidence type="ECO:0000256" key="1">
    <source>
        <dbReference type="ARBA" id="ARBA00003913"/>
    </source>
</evidence>
<comment type="caution">
    <text evidence="9">The sequence shown here is derived from an EMBL/GenBank/DDBJ whole genome shotgun (WGS) entry which is preliminary data.</text>
</comment>
<dbReference type="OrthoDB" id="782264at2759"/>
<dbReference type="PANTHER" id="PTHR10639:SF7">
    <property type="entry name" value="CLATHRIN LIGHT CHAIN"/>
    <property type="match status" value="1"/>
</dbReference>
<evidence type="ECO:0000256" key="2">
    <source>
        <dbReference type="ARBA" id="ARBA00004180"/>
    </source>
</evidence>
<keyword evidence="5 7" id="KW-0168">Coated pit</keyword>
<dbReference type="GO" id="GO:0072583">
    <property type="term" value="P:clathrin-dependent endocytosis"/>
    <property type="evidence" value="ECO:0007669"/>
    <property type="project" value="TreeGrafter"/>
</dbReference>
<dbReference type="GO" id="GO:0030130">
    <property type="term" value="C:clathrin coat of trans-Golgi network vesicle"/>
    <property type="evidence" value="ECO:0007669"/>
    <property type="project" value="InterPro"/>
</dbReference>
<sequence length="358" mass="38894">MENFDSYVGGDEHINSGDHPFDGDNYMAFDPGHTPYGMPEGNYGDDNPFMSGHSREVSDAENEGGDPFSSAKLGNSSESFNVPPAYQGAFDDLGDGQSSPAMSSPFAHGFESRAHSEFAAGGDFSPSADSGGKDFGHADDGFGHGQAHPMYGYPPPSGSLNGGSVLPPLEEMQPEEGFILREWKRQNAIRLEEKARQEREQLSHIIDMADSYKDEFYEKRRMHCETNKKNNRDKEKVFLENHATFHATADKHYWKAVGELIPHELPALESKSRGNKDKKKPSVVINHGPKPGKATDLSRMRQVLVKLKHNPPAHMKAPPPPPAKDAGGSDAKATKEAEAVVGAEAVQDQGSIPIVAAA</sequence>
<dbReference type="Pfam" id="PF01086">
    <property type="entry name" value="Clathrin_lg_ch"/>
    <property type="match status" value="1"/>
</dbReference>
<dbReference type="GO" id="GO:0030132">
    <property type="term" value="C:clathrin coat of coated pit"/>
    <property type="evidence" value="ECO:0007669"/>
    <property type="project" value="InterPro"/>
</dbReference>
<name>A0A8T2QB85_CERRI</name>
<dbReference type="PANTHER" id="PTHR10639">
    <property type="entry name" value="CLATHRIN LIGHT CHAIN"/>
    <property type="match status" value="1"/>
</dbReference>
<keyword evidence="4 7" id="KW-0472">Membrane</keyword>
<evidence type="ECO:0000256" key="7">
    <source>
        <dbReference type="RuleBase" id="RU363137"/>
    </source>
</evidence>
<evidence type="ECO:0000256" key="8">
    <source>
        <dbReference type="SAM" id="MobiDB-lite"/>
    </source>
</evidence>
<feature type="region of interest" description="Disordered" evidence="8">
    <location>
        <begin position="30"/>
        <end position="75"/>
    </location>
</feature>
<dbReference type="OMA" id="DEHINSG"/>
<reference evidence="9" key="1">
    <citation type="submission" date="2021-08" db="EMBL/GenBank/DDBJ databases">
        <title>WGS assembly of Ceratopteris richardii.</title>
        <authorList>
            <person name="Marchant D.B."/>
            <person name="Chen G."/>
            <person name="Jenkins J."/>
            <person name="Shu S."/>
            <person name="Leebens-Mack J."/>
            <person name="Grimwood J."/>
            <person name="Schmutz J."/>
            <person name="Soltis P."/>
            <person name="Soltis D."/>
            <person name="Chen Z.-H."/>
        </authorList>
    </citation>
    <scope>NUCLEOTIDE SEQUENCE</scope>
    <source>
        <strain evidence="9">Whitten #5841</strain>
        <tissue evidence="9">Leaf</tissue>
    </source>
</reference>
<organism evidence="9 10">
    <name type="scientific">Ceratopteris richardii</name>
    <name type="common">Triangle waterfern</name>
    <dbReference type="NCBI Taxonomy" id="49495"/>
    <lineage>
        <taxon>Eukaryota</taxon>
        <taxon>Viridiplantae</taxon>
        <taxon>Streptophyta</taxon>
        <taxon>Embryophyta</taxon>
        <taxon>Tracheophyta</taxon>
        <taxon>Polypodiopsida</taxon>
        <taxon>Polypodiidae</taxon>
        <taxon>Polypodiales</taxon>
        <taxon>Pteridineae</taxon>
        <taxon>Pteridaceae</taxon>
        <taxon>Parkerioideae</taxon>
        <taxon>Ceratopteris</taxon>
    </lineage>
</organism>
<proteinExistence type="inferred from homology"/>
<feature type="region of interest" description="Disordered" evidence="8">
    <location>
        <begin position="309"/>
        <end position="358"/>
    </location>
</feature>
<feature type="compositionally biased region" description="Basic and acidic residues" evidence="8">
    <location>
        <begin position="131"/>
        <end position="142"/>
    </location>
</feature>